<evidence type="ECO:0000256" key="6">
    <source>
        <dbReference type="ARBA" id="ARBA00023288"/>
    </source>
</evidence>
<keyword evidence="3" id="KW-1003">Cell membrane</keyword>
<dbReference type="GO" id="GO:0005886">
    <property type="term" value="C:plasma membrane"/>
    <property type="evidence" value="ECO:0007669"/>
    <property type="project" value="UniProtKB-SubCell"/>
</dbReference>
<comment type="similarity">
    <text evidence="2">Belongs to the BMP lipoprotein family.</text>
</comment>
<dbReference type="PROSITE" id="PS51318">
    <property type="entry name" value="TAT"/>
    <property type="match status" value="1"/>
</dbReference>
<keyword evidence="11" id="KW-1185">Reference proteome</keyword>
<evidence type="ECO:0000313" key="9">
    <source>
        <dbReference type="EMBL" id="MBE1206203.1"/>
    </source>
</evidence>
<dbReference type="Gene3D" id="3.40.50.2300">
    <property type="match status" value="2"/>
</dbReference>
<dbReference type="InterPro" id="IPR028082">
    <property type="entry name" value="Peripla_BP_I"/>
</dbReference>
<keyword evidence="8" id="KW-0762">Sugar transport</keyword>
<dbReference type="EMBL" id="JACHGI010000012">
    <property type="protein sequence ID" value="MBB6468814.1"/>
    <property type="molecule type" value="Genomic_DNA"/>
</dbReference>
<evidence type="ECO:0000313" key="10">
    <source>
        <dbReference type="Proteomes" id="UP000532373"/>
    </source>
</evidence>
<dbReference type="InterPro" id="IPR050957">
    <property type="entry name" value="BMP_lipoprotein"/>
</dbReference>
<dbReference type="InterPro" id="IPR006311">
    <property type="entry name" value="TAT_signal"/>
</dbReference>
<evidence type="ECO:0000256" key="4">
    <source>
        <dbReference type="ARBA" id="ARBA00022729"/>
    </source>
</evidence>
<dbReference type="Proteomes" id="UP000532373">
    <property type="component" value="Unassembled WGS sequence"/>
</dbReference>
<dbReference type="PANTHER" id="PTHR34296">
    <property type="entry name" value="TRANSCRIPTIONAL ACTIVATOR PROTEIN MED"/>
    <property type="match status" value="1"/>
</dbReference>
<gene>
    <name evidence="8" type="ORF">HNQ96_004701</name>
    <name evidence="9" type="ORF">IHE39_18080</name>
</gene>
<dbReference type="AlphaFoldDB" id="A0A8E1WJL5"/>
<protein>
    <submittedName>
        <fullName evidence="9">BMP family protein</fullName>
    </submittedName>
    <submittedName>
        <fullName evidence="8">Simple sugar transport system substrate-binding protein</fullName>
    </submittedName>
</protein>
<reference evidence="9 11" key="2">
    <citation type="submission" date="2020-09" db="EMBL/GenBank/DDBJ databases">
        <title>Draft Genome Sequence of Aminobacter carboxidus type strain DSM 1086, a soil Gram-negative carboxydobacterium.</title>
        <authorList>
            <person name="Turrini P."/>
            <person name="Tescari M."/>
            <person name="Artuso I."/>
            <person name="Lugli G.A."/>
            <person name="Frangipani E."/>
            <person name="Ventura M."/>
            <person name="Visca P."/>
        </authorList>
    </citation>
    <scope>NUCLEOTIDE SEQUENCE [LARGE SCALE GENOMIC DNA]</scope>
    <source>
        <strain evidence="9 11">DSM 1086</strain>
    </source>
</reference>
<proteinExistence type="inferred from homology"/>
<keyword evidence="5" id="KW-0472">Membrane</keyword>
<keyword evidence="8" id="KW-0813">Transport</keyword>
<organism evidence="8 10">
    <name type="scientific">Aminobacter carboxidus</name>
    <dbReference type="NCBI Taxonomy" id="376165"/>
    <lineage>
        <taxon>Bacteria</taxon>
        <taxon>Pseudomonadati</taxon>
        <taxon>Pseudomonadota</taxon>
        <taxon>Alphaproteobacteria</taxon>
        <taxon>Hyphomicrobiales</taxon>
        <taxon>Phyllobacteriaceae</taxon>
        <taxon>Aminobacter</taxon>
    </lineage>
</organism>
<evidence type="ECO:0000259" key="7">
    <source>
        <dbReference type="Pfam" id="PF02608"/>
    </source>
</evidence>
<evidence type="ECO:0000313" key="11">
    <source>
        <dbReference type="Proteomes" id="UP000598227"/>
    </source>
</evidence>
<dbReference type="Pfam" id="PF02608">
    <property type="entry name" value="Bmp"/>
    <property type="match status" value="1"/>
</dbReference>
<evidence type="ECO:0000256" key="5">
    <source>
        <dbReference type="ARBA" id="ARBA00023136"/>
    </source>
</evidence>
<name>A0A8E1WJL5_9HYPH</name>
<dbReference type="PANTHER" id="PTHR34296:SF2">
    <property type="entry name" value="ABC TRANSPORTER GUANOSINE-BINDING PROTEIN NUPN"/>
    <property type="match status" value="1"/>
</dbReference>
<accession>A0A8E1WJL5</accession>
<comment type="caution">
    <text evidence="8">The sequence shown here is derived from an EMBL/GenBank/DDBJ whole genome shotgun (WGS) entry which is preliminary data.</text>
</comment>
<evidence type="ECO:0000313" key="8">
    <source>
        <dbReference type="EMBL" id="MBB6468814.1"/>
    </source>
</evidence>
<dbReference type="InterPro" id="IPR003760">
    <property type="entry name" value="PnrA-like"/>
</dbReference>
<dbReference type="RefSeq" id="WP_184771626.1">
    <property type="nucleotide sequence ID" value="NZ_JACHGI010000012.1"/>
</dbReference>
<evidence type="ECO:0000256" key="1">
    <source>
        <dbReference type="ARBA" id="ARBA00004193"/>
    </source>
</evidence>
<dbReference type="Proteomes" id="UP000598227">
    <property type="component" value="Unassembled WGS sequence"/>
</dbReference>
<keyword evidence="4" id="KW-0732">Signal</keyword>
<keyword evidence="6" id="KW-0449">Lipoprotein</keyword>
<feature type="domain" description="ABC transporter substrate-binding protein PnrA-like" evidence="7">
    <location>
        <begin position="35"/>
        <end position="327"/>
    </location>
</feature>
<dbReference type="EMBL" id="JACZEP010000005">
    <property type="protein sequence ID" value="MBE1206203.1"/>
    <property type="molecule type" value="Genomic_DNA"/>
</dbReference>
<dbReference type="CDD" id="cd06304">
    <property type="entry name" value="PBP1_BmpA_Med_PnrA-like"/>
    <property type="match status" value="1"/>
</dbReference>
<evidence type="ECO:0000256" key="3">
    <source>
        <dbReference type="ARBA" id="ARBA00022475"/>
    </source>
</evidence>
<dbReference type="SUPFAM" id="SSF53822">
    <property type="entry name" value="Periplasmic binding protein-like I"/>
    <property type="match status" value="1"/>
</dbReference>
<sequence>MKSTAISRRSLLASTLGSALAGMIWQGHAHAEDFKMGLLVPGSVAEEGWNRIAYDALKRVEKELGAEISYVELPDNPAAFEKAFRDYASHGYQVVLGHGFQFQDAALTTAEDFPETVFLVSSSYVHEGNVIGLNTDASQPFYLMGMIAAKMGKGAGLIGGMEIPPIAHAFEGFRKGAESVNPDFPVSTVFINSFTDASAAKEAAVSMMSQGADFVVPNANAAGLGVIQAAQESGTQSGTFSVYSDYTEVAPKNILGTFIADYGQGIVRIVSGIRDGTVPQSNVDFGLKDKDVIKFTFNDEAARSIPQDLRTNLEEVSAKIVAGEIQTRAK</sequence>
<reference evidence="8 10" key="1">
    <citation type="submission" date="2020-08" db="EMBL/GenBank/DDBJ databases">
        <title>Genomic Encyclopedia of Type Strains, Phase IV (KMG-IV): sequencing the most valuable type-strain genomes for metagenomic binning, comparative biology and taxonomic classification.</title>
        <authorList>
            <person name="Goeker M."/>
        </authorList>
    </citation>
    <scope>NUCLEOTIDE SEQUENCE [LARGE SCALE GENOMIC DNA]</scope>
    <source>
        <strain evidence="8 10">DSM 17454</strain>
    </source>
</reference>
<comment type="subcellular location">
    <subcellularLocation>
        <location evidence="1">Cell membrane</location>
        <topology evidence="1">Lipid-anchor</topology>
    </subcellularLocation>
</comment>
<evidence type="ECO:0000256" key="2">
    <source>
        <dbReference type="ARBA" id="ARBA00008610"/>
    </source>
</evidence>